<dbReference type="Proteomes" id="UP000708208">
    <property type="component" value="Unassembled WGS sequence"/>
</dbReference>
<accession>A0A8J2P586</accession>
<protein>
    <submittedName>
        <fullName evidence="1">Uncharacterized protein</fullName>
    </submittedName>
</protein>
<comment type="caution">
    <text evidence="1">The sequence shown here is derived from an EMBL/GenBank/DDBJ whole genome shotgun (WGS) entry which is preliminary data.</text>
</comment>
<proteinExistence type="predicted"/>
<evidence type="ECO:0000313" key="1">
    <source>
        <dbReference type="EMBL" id="CAG7815771.1"/>
    </source>
</evidence>
<name>A0A8J2P586_9HEXA</name>
<organism evidence="1 2">
    <name type="scientific">Allacma fusca</name>
    <dbReference type="NCBI Taxonomy" id="39272"/>
    <lineage>
        <taxon>Eukaryota</taxon>
        <taxon>Metazoa</taxon>
        <taxon>Ecdysozoa</taxon>
        <taxon>Arthropoda</taxon>
        <taxon>Hexapoda</taxon>
        <taxon>Collembola</taxon>
        <taxon>Symphypleona</taxon>
        <taxon>Sminthuridae</taxon>
        <taxon>Allacma</taxon>
    </lineage>
</organism>
<dbReference type="EMBL" id="CAJVCH010352368">
    <property type="protein sequence ID" value="CAG7815771.1"/>
    <property type="molecule type" value="Genomic_DNA"/>
</dbReference>
<reference evidence="1" key="1">
    <citation type="submission" date="2021-06" db="EMBL/GenBank/DDBJ databases">
        <authorList>
            <person name="Hodson N. C."/>
            <person name="Mongue J. A."/>
            <person name="Jaron S. K."/>
        </authorList>
    </citation>
    <scope>NUCLEOTIDE SEQUENCE</scope>
</reference>
<gene>
    <name evidence="1" type="ORF">AFUS01_LOCUS26429</name>
</gene>
<feature type="non-terminal residue" evidence="1">
    <location>
        <position position="1"/>
    </location>
</feature>
<sequence>LYENCLAEEP</sequence>
<evidence type="ECO:0000313" key="2">
    <source>
        <dbReference type="Proteomes" id="UP000708208"/>
    </source>
</evidence>
<keyword evidence="2" id="KW-1185">Reference proteome</keyword>